<dbReference type="NCBIfam" id="TIGR00138">
    <property type="entry name" value="rsmG_gidB"/>
    <property type="match status" value="1"/>
</dbReference>
<protein>
    <recommendedName>
        <fullName evidence="6">Ribosomal RNA small subunit methyltransferase G</fullName>
        <ecNumber evidence="6">2.1.1.-</ecNumber>
    </recommendedName>
    <alternativeName>
        <fullName evidence="6">16S rRNA 7-methylguanosine methyltransferase</fullName>
        <shortName evidence="6">16S rRNA m7G methyltransferase</shortName>
    </alternativeName>
</protein>
<comment type="similarity">
    <text evidence="6">Belongs to the methyltransferase superfamily. RNA methyltransferase RsmG family.</text>
</comment>
<organism evidence="7 8">
    <name type="scientific">Candidatus Desulfobia pelagia</name>
    <dbReference type="NCBI Taxonomy" id="2841692"/>
    <lineage>
        <taxon>Bacteria</taxon>
        <taxon>Pseudomonadati</taxon>
        <taxon>Thermodesulfobacteriota</taxon>
        <taxon>Desulfobulbia</taxon>
        <taxon>Desulfobulbales</taxon>
        <taxon>Desulfobulbaceae</taxon>
        <taxon>Candidatus Desulfobia</taxon>
    </lineage>
</organism>
<dbReference type="Proteomes" id="UP000614424">
    <property type="component" value="Unassembled WGS sequence"/>
</dbReference>
<keyword evidence="4 6" id="KW-0808">Transferase</keyword>
<dbReference type="GO" id="GO:0005829">
    <property type="term" value="C:cytosol"/>
    <property type="evidence" value="ECO:0007669"/>
    <property type="project" value="TreeGrafter"/>
</dbReference>
<keyword evidence="1 6" id="KW-0963">Cytoplasm</keyword>
<dbReference type="HAMAP" id="MF_00074">
    <property type="entry name" value="16SrRNA_methyltr_G"/>
    <property type="match status" value="1"/>
</dbReference>
<comment type="subcellular location">
    <subcellularLocation>
        <location evidence="6">Cytoplasm</location>
    </subcellularLocation>
</comment>
<accession>A0A8J6NE48</accession>
<feature type="binding site" evidence="6">
    <location>
        <position position="88"/>
    </location>
    <ligand>
        <name>S-adenosyl-L-methionine</name>
        <dbReference type="ChEBI" id="CHEBI:59789"/>
    </ligand>
</feature>
<dbReference type="InterPro" id="IPR029063">
    <property type="entry name" value="SAM-dependent_MTases_sf"/>
</dbReference>
<dbReference type="GO" id="GO:0070043">
    <property type="term" value="F:rRNA (guanine-N7-)-methyltransferase activity"/>
    <property type="evidence" value="ECO:0007669"/>
    <property type="project" value="UniProtKB-UniRule"/>
</dbReference>
<comment type="caution">
    <text evidence="7">The sequence shown here is derived from an EMBL/GenBank/DDBJ whole genome shotgun (WGS) entry which is preliminary data.</text>
</comment>
<evidence type="ECO:0000256" key="5">
    <source>
        <dbReference type="ARBA" id="ARBA00022691"/>
    </source>
</evidence>
<reference evidence="7 8" key="1">
    <citation type="submission" date="2020-08" db="EMBL/GenBank/DDBJ databases">
        <title>Bridging the membrane lipid divide: bacteria of the FCB group superphylum have the potential to synthesize archaeal ether lipids.</title>
        <authorList>
            <person name="Villanueva L."/>
            <person name="Von Meijenfeldt F.A.B."/>
            <person name="Westbye A.B."/>
            <person name="Yadav S."/>
            <person name="Hopmans E.C."/>
            <person name="Dutilh B.E."/>
            <person name="Sinninghe Damste J.S."/>
        </authorList>
    </citation>
    <scope>NUCLEOTIDE SEQUENCE [LARGE SCALE GENOMIC DNA]</scope>
    <source>
        <strain evidence="7">NIOZ-UU47</strain>
    </source>
</reference>
<evidence type="ECO:0000313" key="7">
    <source>
        <dbReference type="EMBL" id="MBC8318916.1"/>
    </source>
</evidence>
<dbReference type="PANTHER" id="PTHR31760">
    <property type="entry name" value="S-ADENOSYL-L-METHIONINE-DEPENDENT METHYLTRANSFERASES SUPERFAMILY PROTEIN"/>
    <property type="match status" value="1"/>
</dbReference>
<evidence type="ECO:0000256" key="6">
    <source>
        <dbReference type="HAMAP-Rule" id="MF_00074"/>
    </source>
</evidence>
<feature type="binding site" evidence="6">
    <location>
        <position position="151"/>
    </location>
    <ligand>
        <name>S-adenosyl-L-methionine</name>
        <dbReference type="ChEBI" id="CHEBI:59789"/>
    </ligand>
</feature>
<dbReference type="PIRSF" id="PIRSF003078">
    <property type="entry name" value="GidB"/>
    <property type="match status" value="1"/>
</dbReference>
<sequence length="222" mass="24912">MKIDNNEARDFFCQGCDGLQLALSEEVIDKLLLYLQELTKWNRKINLIGKAPEKEIIEKHFLDSLLLLSHLDNAEDLHLLDVGSGAGFPGLVLKAACPALQLTLVEPRQKRVSFLRHIIRTLQLDTVDIIDARLEPGEKQQENTFPIITSRALSTIAEFLELISHHSSPGGLVICMKGPKAEEEIGQWKKTSPQSPFTLIDSTEYRLPFSGGIRNLVTFKKV</sequence>
<evidence type="ECO:0000256" key="2">
    <source>
        <dbReference type="ARBA" id="ARBA00022552"/>
    </source>
</evidence>
<gene>
    <name evidence="6 7" type="primary">rsmG</name>
    <name evidence="7" type="ORF">H8E41_13515</name>
</gene>
<dbReference type="EMBL" id="JACNJZ010000197">
    <property type="protein sequence ID" value="MBC8318916.1"/>
    <property type="molecule type" value="Genomic_DNA"/>
</dbReference>
<name>A0A8J6NE48_9BACT</name>
<dbReference type="PANTHER" id="PTHR31760:SF0">
    <property type="entry name" value="S-ADENOSYL-L-METHIONINE-DEPENDENT METHYLTRANSFERASES SUPERFAMILY PROTEIN"/>
    <property type="match status" value="1"/>
</dbReference>
<dbReference type="Pfam" id="PF02527">
    <property type="entry name" value="GidB"/>
    <property type="match status" value="1"/>
</dbReference>
<dbReference type="Gene3D" id="3.40.50.150">
    <property type="entry name" value="Vaccinia Virus protein VP39"/>
    <property type="match status" value="1"/>
</dbReference>
<evidence type="ECO:0000313" key="8">
    <source>
        <dbReference type="Proteomes" id="UP000614424"/>
    </source>
</evidence>
<dbReference type="CDD" id="cd02440">
    <property type="entry name" value="AdoMet_MTases"/>
    <property type="match status" value="1"/>
</dbReference>
<keyword evidence="5 6" id="KW-0949">S-adenosyl-L-methionine</keyword>
<keyword evidence="3 6" id="KW-0489">Methyltransferase</keyword>
<feature type="binding site" evidence="6">
    <location>
        <begin position="134"/>
        <end position="135"/>
    </location>
    <ligand>
        <name>S-adenosyl-L-methionine</name>
        <dbReference type="ChEBI" id="CHEBI:59789"/>
    </ligand>
</feature>
<dbReference type="EC" id="2.1.1.-" evidence="6"/>
<proteinExistence type="inferred from homology"/>
<dbReference type="AlphaFoldDB" id="A0A8J6NE48"/>
<feature type="binding site" evidence="6">
    <location>
        <position position="83"/>
    </location>
    <ligand>
        <name>S-adenosyl-L-methionine</name>
        <dbReference type="ChEBI" id="CHEBI:59789"/>
    </ligand>
</feature>
<keyword evidence="2 6" id="KW-0698">rRNA processing</keyword>
<comment type="caution">
    <text evidence="6">Lacks conserved residue(s) required for the propagation of feature annotation.</text>
</comment>
<comment type="function">
    <text evidence="6">Specifically methylates the N7 position of a guanine in 16S rRNA.</text>
</comment>
<dbReference type="SUPFAM" id="SSF53335">
    <property type="entry name" value="S-adenosyl-L-methionine-dependent methyltransferases"/>
    <property type="match status" value="1"/>
</dbReference>
<evidence type="ECO:0000256" key="3">
    <source>
        <dbReference type="ARBA" id="ARBA00022603"/>
    </source>
</evidence>
<evidence type="ECO:0000256" key="4">
    <source>
        <dbReference type="ARBA" id="ARBA00022679"/>
    </source>
</evidence>
<evidence type="ECO:0000256" key="1">
    <source>
        <dbReference type="ARBA" id="ARBA00022490"/>
    </source>
</evidence>
<dbReference type="InterPro" id="IPR003682">
    <property type="entry name" value="rRNA_ssu_MeTfrase_G"/>
</dbReference>